<evidence type="ECO:0000256" key="1">
    <source>
        <dbReference type="SAM" id="MobiDB-lite"/>
    </source>
</evidence>
<evidence type="ECO:0000313" key="3">
    <source>
        <dbReference type="Proteomes" id="UP000076154"/>
    </source>
</evidence>
<dbReference type="AlphaFoldDB" id="A0A369JG69"/>
<keyword evidence="3" id="KW-1185">Reference proteome</keyword>
<feature type="region of interest" description="Disordered" evidence="1">
    <location>
        <begin position="1"/>
        <end position="61"/>
    </location>
</feature>
<reference evidence="2" key="1">
    <citation type="submission" date="2018-04" db="EMBL/GenBank/DDBJ databases">
        <title>Whole genome sequencing of Hypsizygus marmoreus.</title>
        <authorList>
            <person name="Choi I.-G."/>
            <person name="Min B."/>
            <person name="Kim J.-G."/>
            <person name="Kim S."/>
            <person name="Oh Y.-L."/>
            <person name="Kong W.-S."/>
            <person name="Park H."/>
            <person name="Jeong J."/>
            <person name="Song E.-S."/>
        </authorList>
    </citation>
    <scope>NUCLEOTIDE SEQUENCE [LARGE SCALE GENOMIC DNA]</scope>
    <source>
        <strain evidence="2">51987-8</strain>
    </source>
</reference>
<evidence type="ECO:0000313" key="2">
    <source>
        <dbReference type="EMBL" id="RDB20190.1"/>
    </source>
</evidence>
<dbReference type="Proteomes" id="UP000076154">
    <property type="component" value="Unassembled WGS sequence"/>
</dbReference>
<gene>
    <name evidence="2" type="ORF">Hypma_013140</name>
</gene>
<accession>A0A369JG69</accession>
<dbReference type="OrthoDB" id="3250441at2759"/>
<dbReference type="EMBL" id="LUEZ02000071">
    <property type="protein sequence ID" value="RDB20190.1"/>
    <property type="molecule type" value="Genomic_DNA"/>
</dbReference>
<dbReference type="InParanoid" id="A0A369JG69"/>
<sequence>MLVPTEAESLGARIQPRHSTKEAHSHQFPCREEIAQAARKRESPSTGAKDSTLCVTQKDGRPDAMYSGRPFKLTAPAITIYHPVFATFLKRMKEPLATFQFSDEEFDRANKFITESLAFFPDKRT</sequence>
<name>A0A369JG69_HYPMA</name>
<comment type="caution">
    <text evidence="2">The sequence shown here is derived from an EMBL/GenBank/DDBJ whole genome shotgun (WGS) entry which is preliminary data.</text>
</comment>
<feature type="compositionally biased region" description="Polar residues" evidence="1">
    <location>
        <begin position="44"/>
        <end position="55"/>
    </location>
</feature>
<feature type="compositionally biased region" description="Basic and acidic residues" evidence="1">
    <location>
        <begin position="19"/>
        <end position="43"/>
    </location>
</feature>
<proteinExistence type="predicted"/>
<organism evidence="2 3">
    <name type="scientific">Hypsizygus marmoreus</name>
    <name type="common">White beech mushroom</name>
    <name type="synonym">Agaricus marmoreus</name>
    <dbReference type="NCBI Taxonomy" id="39966"/>
    <lineage>
        <taxon>Eukaryota</taxon>
        <taxon>Fungi</taxon>
        <taxon>Dikarya</taxon>
        <taxon>Basidiomycota</taxon>
        <taxon>Agaricomycotina</taxon>
        <taxon>Agaricomycetes</taxon>
        <taxon>Agaricomycetidae</taxon>
        <taxon>Agaricales</taxon>
        <taxon>Tricholomatineae</taxon>
        <taxon>Lyophyllaceae</taxon>
        <taxon>Hypsizygus</taxon>
    </lineage>
</organism>
<protein>
    <submittedName>
        <fullName evidence="2">Uncharacterized protein</fullName>
    </submittedName>
</protein>